<evidence type="ECO:0000313" key="2">
    <source>
        <dbReference type="EMBL" id="TKB56518.1"/>
    </source>
</evidence>
<dbReference type="InterPro" id="IPR014710">
    <property type="entry name" value="RmlC-like_jellyroll"/>
</dbReference>
<organism evidence="2 3">
    <name type="scientific">Ferrimonas aestuarii</name>
    <dbReference type="NCBI Taxonomy" id="2569539"/>
    <lineage>
        <taxon>Bacteria</taxon>
        <taxon>Pseudomonadati</taxon>
        <taxon>Pseudomonadota</taxon>
        <taxon>Gammaproteobacteria</taxon>
        <taxon>Alteromonadales</taxon>
        <taxon>Ferrimonadaceae</taxon>
        <taxon>Ferrimonas</taxon>
    </lineage>
</organism>
<dbReference type="InterPro" id="IPR018490">
    <property type="entry name" value="cNMP-bd_dom_sf"/>
</dbReference>
<evidence type="ECO:0000313" key="3">
    <source>
        <dbReference type="Proteomes" id="UP000305675"/>
    </source>
</evidence>
<dbReference type="Gene3D" id="2.60.120.10">
    <property type="entry name" value="Jelly Rolls"/>
    <property type="match status" value="1"/>
</dbReference>
<dbReference type="CDD" id="cd00038">
    <property type="entry name" value="CAP_ED"/>
    <property type="match status" value="1"/>
</dbReference>
<keyword evidence="3" id="KW-1185">Reference proteome</keyword>
<evidence type="ECO:0000259" key="1">
    <source>
        <dbReference type="PROSITE" id="PS50042"/>
    </source>
</evidence>
<accession>A0A4U1BQU4</accession>
<dbReference type="Pfam" id="PF00027">
    <property type="entry name" value="cNMP_binding"/>
    <property type="match status" value="1"/>
</dbReference>
<proteinExistence type="predicted"/>
<dbReference type="AlphaFoldDB" id="A0A4U1BQU4"/>
<dbReference type="PROSITE" id="PS50042">
    <property type="entry name" value="CNMP_BINDING_3"/>
    <property type="match status" value="1"/>
</dbReference>
<protein>
    <submittedName>
        <fullName evidence="2">Crp/Fnr family transcriptional regulator</fullName>
    </submittedName>
</protein>
<comment type="caution">
    <text evidence="2">The sequence shown here is derived from an EMBL/GenBank/DDBJ whole genome shotgun (WGS) entry which is preliminary data.</text>
</comment>
<dbReference type="OrthoDB" id="9798104at2"/>
<dbReference type="EMBL" id="SWCJ01000003">
    <property type="protein sequence ID" value="TKB56518.1"/>
    <property type="molecule type" value="Genomic_DNA"/>
</dbReference>
<name>A0A4U1BQU4_9GAMM</name>
<reference evidence="2 3" key="1">
    <citation type="submission" date="2019-04" db="EMBL/GenBank/DDBJ databases">
        <authorList>
            <person name="Hwang J.C."/>
        </authorList>
    </citation>
    <scope>NUCLEOTIDE SEQUENCE [LARGE SCALE GENOMIC DNA]</scope>
    <source>
        <strain evidence="2 3">IMCC35002</strain>
    </source>
</reference>
<dbReference type="Proteomes" id="UP000305675">
    <property type="component" value="Unassembled WGS sequence"/>
</dbReference>
<dbReference type="SUPFAM" id="SSF51206">
    <property type="entry name" value="cAMP-binding domain-like"/>
    <property type="match status" value="1"/>
</dbReference>
<feature type="domain" description="Cyclic nucleotide-binding" evidence="1">
    <location>
        <begin position="1"/>
        <end position="119"/>
    </location>
</feature>
<sequence>MDQTHPIWEQMAPHAHPQALEKKTTLLREGEHCKRLYYIESGCIRSWFNHDGKDISFQFFLEGQFVSSFESLMFNEPSQYTLETLLPTKVYWIEKSVFEAQLAQSPALKQKMFEQVCQRLRHYQHLFLSRIKDTPEQRYRELIAAQPELIKRVPQHYIASYLGITSVSLSRIRNR</sequence>
<dbReference type="RefSeq" id="WP_136862322.1">
    <property type="nucleotide sequence ID" value="NZ_SWCJ01000003.1"/>
</dbReference>
<gene>
    <name evidence="2" type="ORF">FCL42_05135</name>
</gene>
<dbReference type="InterPro" id="IPR000595">
    <property type="entry name" value="cNMP-bd_dom"/>
</dbReference>